<accession>A0A1Q2L0G8</accession>
<gene>
    <name evidence="6" type="ORF">B0X71_13105</name>
</gene>
<dbReference type="InterPro" id="IPR016047">
    <property type="entry name" value="M23ase_b-sheet_dom"/>
</dbReference>
<feature type="signal peptide" evidence="3">
    <location>
        <begin position="1"/>
        <end position="30"/>
    </location>
</feature>
<evidence type="ECO:0000259" key="5">
    <source>
        <dbReference type="Pfam" id="PF24568"/>
    </source>
</evidence>
<feature type="compositionally biased region" description="Low complexity" evidence="2">
    <location>
        <begin position="315"/>
        <end position="353"/>
    </location>
</feature>
<keyword evidence="1 3" id="KW-0732">Signal</keyword>
<sequence>MGILSVKSKWMMTGLSSLLAASLLVPSAEASKLDELKQRQEQAEQKQGELRSGISEKTSQISENQSVLEQIMAQIQELDGKIRETEQRVAIVEGEIVQTNSEIEELQQSIAELEKKIAEREELLKERARAIQKSGGPVEYIDVLLGANSFIDFIDRFSAVNTLIEADREIMRQQAEDKKLLGEQKTLVEKKLAEQELQRAELVGLKQSFDNQKSEKAGLVKQLETEQARLLKEKGALEVAHAESVEVSAELEQQVAAEQARLAEVARKQEEERLRRLAAEKAAAEKAAAEKAAAERAAAEQAAAERAEAERAAAAEKNSTPASSASSEPAPVEETATVTAKSKVASSSSSPSSGWVRPTTGYISSGAGGRDIGDGYETHIGLDIANNSGTPIVAARDGVVVHAGPMGTYGNMIMLTHSIGGQVYTTVYAHLSSIAVSPGQSVGAGQFIGGMGSTGRSTGPHLHFEVHVGPWNSARTNFVNPLNYVSF</sequence>
<organism evidence="6 7">
    <name type="scientific">Planococcus lenghuensis</name>
    <dbReference type="NCBI Taxonomy" id="2213202"/>
    <lineage>
        <taxon>Bacteria</taxon>
        <taxon>Bacillati</taxon>
        <taxon>Bacillota</taxon>
        <taxon>Bacilli</taxon>
        <taxon>Bacillales</taxon>
        <taxon>Caryophanaceae</taxon>
        <taxon>Planococcus</taxon>
    </lineage>
</organism>
<dbReference type="Pfam" id="PF24568">
    <property type="entry name" value="CC_PcsB"/>
    <property type="match status" value="1"/>
</dbReference>
<feature type="domain" description="M23ase beta-sheet core" evidence="4">
    <location>
        <begin position="378"/>
        <end position="468"/>
    </location>
</feature>
<keyword evidence="7" id="KW-1185">Reference proteome</keyword>
<dbReference type="SUPFAM" id="SSF51261">
    <property type="entry name" value="Duplicated hybrid motif"/>
    <property type="match status" value="1"/>
</dbReference>
<feature type="compositionally biased region" description="Basic and acidic residues" evidence="2">
    <location>
        <begin position="35"/>
        <end position="49"/>
    </location>
</feature>
<evidence type="ECO:0000313" key="6">
    <source>
        <dbReference type="EMBL" id="AQQ53938.1"/>
    </source>
</evidence>
<dbReference type="Gene3D" id="2.70.70.10">
    <property type="entry name" value="Glucose Permease (Domain IIA)"/>
    <property type="match status" value="1"/>
</dbReference>
<dbReference type="KEGG" id="pmar:B0X71_13105"/>
<dbReference type="Proteomes" id="UP000188184">
    <property type="component" value="Chromosome"/>
</dbReference>
<evidence type="ECO:0000256" key="2">
    <source>
        <dbReference type="SAM" id="MobiDB-lite"/>
    </source>
</evidence>
<dbReference type="CDD" id="cd12797">
    <property type="entry name" value="M23_peptidase"/>
    <property type="match status" value="1"/>
</dbReference>
<dbReference type="RefSeq" id="WP_077589836.1">
    <property type="nucleotide sequence ID" value="NZ_CP019640.1"/>
</dbReference>
<name>A0A1Q2L0G8_9BACL</name>
<reference evidence="6 7" key="1">
    <citation type="submission" date="2017-02" db="EMBL/GenBank/DDBJ databases">
        <title>The complete genomic sequence of a novel cold adapted crude oil-degrading bacterium Planococcus qaidamina Y42.</title>
        <authorList>
            <person name="Yang R."/>
        </authorList>
    </citation>
    <scope>NUCLEOTIDE SEQUENCE [LARGE SCALE GENOMIC DNA]</scope>
    <source>
        <strain evidence="6 7">Y42</strain>
    </source>
</reference>
<dbReference type="GO" id="GO:0004222">
    <property type="term" value="F:metalloendopeptidase activity"/>
    <property type="evidence" value="ECO:0007669"/>
    <property type="project" value="TreeGrafter"/>
</dbReference>
<proteinExistence type="predicted"/>
<feature type="domain" description="Peptidoglycan hydrolase PcsB coiled-coil" evidence="5">
    <location>
        <begin position="110"/>
        <end position="183"/>
    </location>
</feature>
<dbReference type="Pfam" id="PF01551">
    <property type="entry name" value="Peptidase_M23"/>
    <property type="match status" value="1"/>
</dbReference>
<dbReference type="PANTHER" id="PTHR21666:SF270">
    <property type="entry name" value="MUREIN HYDROLASE ACTIVATOR ENVC"/>
    <property type="match status" value="1"/>
</dbReference>
<dbReference type="InterPro" id="IPR050570">
    <property type="entry name" value="Cell_wall_metabolism_enzyme"/>
</dbReference>
<evidence type="ECO:0000313" key="7">
    <source>
        <dbReference type="Proteomes" id="UP000188184"/>
    </source>
</evidence>
<evidence type="ECO:0000256" key="3">
    <source>
        <dbReference type="SAM" id="SignalP"/>
    </source>
</evidence>
<dbReference type="InterPro" id="IPR057309">
    <property type="entry name" value="PcsB_CC"/>
</dbReference>
<feature type="region of interest" description="Disordered" evidence="2">
    <location>
        <begin position="35"/>
        <end position="58"/>
    </location>
</feature>
<dbReference type="EMBL" id="CP019640">
    <property type="protein sequence ID" value="AQQ53938.1"/>
    <property type="molecule type" value="Genomic_DNA"/>
</dbReference>
<dbReference type="PANTHER" id="PTHR21666">
    <property type="entry name" value="PEPTIDASE-RELATED"/>
    <property type="match status" value="1"/>
</dbReference>
<dbReference type="InterPro" id="IPR011055">
    <property type="entry name" value="Dup_hybrid_motif"/>
</dbReference>
<evidence type="ECO:0000259" key="4">
    <source>
        <dbReference type="Pfam" id="PF01551"/>
    </source>
</evidence>
<evidence type="ECO:0000256" key="1">
    <source>
        <dbReference type="ARBA" id="ARBA00022729"/>
    </source>
</evidence>
<dbReference type="Gene3D" id="6.10.250.3150">
    <property type="match status" value="1"/>
</dbReference>
<protein>
    <submittedName>
        <fullName evidence="6">Peptidase M23</fullName>
    </submittedName>
</protein>
<dbReference type="AlphaFoldDB" id="A0A1Q2L0G8"/>
<feature type="chain" id="PRO_5012659239" evidence="3">
    <location>
        <begin position="31"/>
        <end position="487"/>
    </location>
</feature>
<feature type="compositionally biased region" description="Basic and acidic residues" evidence="2">
    <location>
        <begin position="295"/>
        <end position="314"/>
    </location>
</feature>
<feature type="region of interest" description="Disordered" evidence="2">
    <location>
        <begin position="295"/>
        <end position="369"/>
    </location>
</feature>